<dbReference type="PROSITE" id="PS00411">
    <property type="entry name" value="KINESIN_MOTOR_1"/>
    <property type="match status" value="1"/>
</dbReference>
<evidence type="ECO:0000256" key="8">
    <source>
        <dbReference type="SAM" id="Coils"/>
    </source>
</evidence>
<dbReference type="GO" id="GO:0005524">
    <property type="term" value="F:ATP binding"/>
    <property type="evidence" value="ECO:0007669"/>
    <property type="project" value="UniProtKB-UniRule"/>
</dbReference>
<dbReference type="SUPFAM" id="SSF52540">
    <property type="entry name" value="P-loop containing nucleoside triphosphate hydrolases"/>
    <property type="match status" value="1"/>
</dbReference>
<comment type="similarity">
    <text evidence="6 7">Belongs to the TRAFAC class myosin-kinesin ATPase superfamily. Kinesin family.</text>
</comment>
<dbReference type="EMBL" id="LYUB02000001">
    <property type="protein sequence ID" value="OVF10856.1"/>
    <property type="molecule type" value="Genomic_DNA"/>
</dbReference>
<dbReference type="InterPro" id="IPR001752">
    <property type="entry name" value="Kinesin_motor_dom"/>
</dbReference>
<gene>
    <name evidence="11" type="ORF">A9F13_01g02871</name>
</gene>
<protein>
    <recommendedName>
        <fullName evidence="7">Kinesin-like protein</fullName>
    </recommendedName>
</protein>
<sequence>MSPEPNSPRYHFSQAGKTLDHVDAHVQVICRIRPLSPQEEESGDTSVVNVSDDHTVSVNNKGNEQRFQFDRACGPETTQQAFYDIVTEEMLRNFFLGFNGTILAYGQTGAGKSHTMFGSSSDQGIIPRISHSIFSHITEGPSDVEYTVSISLMEIYKEQIKDLLKPGNKGKECTVHEDKVNGVFVKGLSHAFVSSANEMNEVVHQGSKRRTVSSTLMNVESSRSHSLIQIVLSQKNIDKGSVTKSTLFLVDLAGSEKVDKTGALGLSLEEAKKINLSLSVLSLVINSLSDSKSTHVPYRDSKLTRILQESLGGNSRTTLITNCSPASSCVSETISTLRFGNRAKKIKNSLHVNTELSVDQLKARVAFLERLNKGLEAELKQNSANSTLLSPSCTNRIRLPHEKLSLFKEELERKDTRISELEKEVLELKMSQLKESHSEDSKLFKLESALRKLSDKLSDIELINDSLRKHLLISEKIIESRESKINKLRVLLEEQQAQVKKESIQFESKLDALRNKLETKWMMESGSGPDDASFEANTSNTLGSFFGNSGIAEQILDNSSVHSDPREPGEDFNTSIDSPLGGKSSISPGSPKLGLNLRIVKPLRGGHPEENSTDRYGSP</sequence>
<evidence type="ECO:0000259" key="10">
    <source>
        <dbReference type="PROSITE" id="PS50067"/>
    </source>
</evidence>
<dbReference type="SMART" id="SM00129">
    <property type="entry name" value="KISc"/>
    <property type="match status" value="1"/>
</dbReference>
<evidence type="ECO:0000313" key="12">
    <source>
        <dbReference type="Proteomes" id="UP000195602"/>
    </source>
</evidence>
<dbReference type="PROSITE" id="PS50067">
    <property type="entry name" value="KINESIN_MOTOR_2"/>
    <property type="match status" value="1"/>
</dbReference>
<dbReference type="KEGG" id="clus:A9F13_01g02871"/>
<feature type="coiled-coil region" evidence="8">
    <location>
        <begin position="478"/>
        <end position="505"/>
    </location>
</feature>
<dbReference type="InterPro" id="IPR027640">
    <property type="entry name" value="Kinesin-like_fam"/>
</dbReference>
<evidence type="ECO:0000256" key="2">
    <source>
        <dbReference type="ARBA" id="ARBA00022741"/>
    </source>
</evidence>
<evidence type="ECO:0000256" key="9">
    <source>
        <dbReference type="SAM" id="MobiDB-lite"/>
    </source>
</evidence>
<name>A0AA91Q4Q9_CLALS</name>
<evidence type="ECO:0000256" key="4">
    <source>
        <dbReference type="ARBA" id="ARBA00023054"/>
    </source>
</evidence>
<evidence type="ECO:0000256" key="1">
    <source>
        <dbReference type="ARBA" id="ARBA00022701"/>
    </source>
</evidence>
<keyword evidence="3 6" id="KW-0067">ATP-binding</keyword>
<feature type="binding site" evidence="6">
    <location>
        <begin position="106"/>
        <end position="113"/>
    </location>
    <ligand>
        <name>ATP</name>
        <dbReference type="ChEBI" id="CHEBI:30616"/>
    </ligand>
</feature>
<evidence type="ECO:0000256" key="6">
    <source>
        <dbReference type="PROSITE-ProRule" id="PRU00283"/>
    </source>
</evidence>
<dbReference type="Gene3D" id="3.40.850.10">
    <property type="entry name" value="Kinesin motor domain"/>
    <property type="match status" value="1"/>
</dbReference>
<evidence type="ECO:0000313" key="11">
    <source>
        <dbReference type="EMBL" id="OVF10856.1"/>
    </source>
</evidence>
<dbReference type="AlphaFoldDB" id="A0AA91Q4Q9"/>
<keyword evidence="1 7" id="KW-0493">Microtubule</keyword>
<feature type="compositionally biased region" description="Low complexity" evidence="9">
    <location>
        <begin position="578"/>
        <end position="595"/>
    </location>
</feature>
<dbReference type="GO" id="GO:0007018">
    <property type="term" value="P:microtubule-based movement"/>
    <property type="evidence" value="ECO:0007669"/>
    <property type="project" value="InterPro"/>
</dbReference>
<dbReference type="InterPro" id="IPR027417">
    <property type="entry name" value="P-loop_NTPase"/>
</dbReference>
<feature type="region of interest" description="Disordered" evidence="9">
    <location>
        <begin position="559"/>
        <end position="619"/>
    </location>
</feature>
<evidence type="ECO:0000256" key="5">
    <source>
        <dbReference type="ARBA" id="ARBA00023175"/>
    </source>
</evidence>
<evidence type="ECO:0000256" key="7">
    <source>
        <dbReference type="RuleBase" id="RU000394"/>
    </source>
</evidence>
<comment type="caution">
    <text evidence="11">The sequence shown here is derived from an EMBL/GenBank/DDBJ whole genome shotgun (WGS) entry which is preliminary data.</text>
</comment>
<keyword evidence="4 8" id="KW-0175">Coiled coil</keyword>
<dbReference type="PANTHER" id="PTHR47968">
    <property type="entry name" value="CENTROMERE PROTEIN E"/>
    <property type="match status" value="1"/>
</dbReference>
<keyword evidence="2 6" id="KW-0547">Nucleotide-binding</keyword>
<dbReference type="Pfam" id="PF00225">
    <property type="entry name" value="Kinesin"/>
    <property type="match status" value="1"/>
</dbReference>
<accession>A0AA91Q4Q9</accession>
<dbReference type="GO" id="GO:0005874">
    <property type="term" value="C:microtubule"/>
    <property type="evidence" value="ECO:0007669"/>
    <property type="project" value="UniProtKB-KW"/>
</dbReference>
<reference evidence="11 12" key="1">
    <citation type="submission" date="2017-04" db="EMBL/GenBank/DDBJ databases">
        <title>Draft genome of the yeast Clavispora lusitaniae type strain CBS 6936.</title>
        <authorList>
            <person name="Durrens P."/>
            <person name="Klopp C."/>
            <person name="Biteau N."/>
            <person name="Fitton-Ouhabi V."/>
            <person name="Dementhon K."/>
            <person name="Accoceberry I."/>
            <person name="Sherman D.J."/>
            <person name="Noel T."/>
        </authorList>
    </citation>
    <scope>NUCLEOTIDE SEQUENCE [LARGE SCALE GENOMIC DNA]</scope>
    <source>
        <strain evidence="11 12">CBS 6936</strain>
    </source>
</reference>
<dbReference type="Proteomes" id="UP000195602">
    <property type="component" value="Unassembled WGS sequence"/>
</dbReference>
<feature type="coiled-coil region" evidence="8">
    <location>
        <begin position="358"/>
        <end position="431"/>
    </location>
</feature>
<dbReference type="InterPro" id="IPR019821">
    <property type="entry name" value="Kinesin_motor_CS"/>
</dbReference>
<dbReference type="PANTHER" id="PTHR47968:SF36">
    <property type="entry name" value="KINESIN HEAVY CHAIN ISOFORM X1"/>
    <property type="match status" value="1"/>
</dbReference>
<dbReference type="GO" id="GO:0003777">
    <property type="term" value="F:microtubule motor activity"/>
    <property type="evidence" value="ECO:0007669"/>
    <property type="project" value="InterPro"/>
</dbReference>
<proteinExistence type="inferred from homology"/>
<keyword evidence="5 6" id="KW-0505">Motor protein</keyword>
<dbReference type="GO" id="GO:0008017">
    <property type="term" value="F:microtubule binding"/>
    <property type="evidence" value="ECO:0007669"/>
    <property type="project" value="InterPro"/>
</dbReference>
<organism evidence="11 12">
    <name type="scientific">Clavispora lusitaniae</name>
    <name type="common">Candida lusitaniae</name>
    <dbReference type="NCBI Taxonomy" id="36911"/>
    <lineage>
        <taxon>Eukaryota</taxon>
        <taxon>Fungi</taxon>
        <taxon>Dikarya</taxon>
        <taxon>Ascomycota</taxon>
        <taxon>Saccharomycotina</taxon>
        <taxon>Pichiomycetes</taxon>
        <taxon>Metschnikowiaceae</taxon>
        <taxon>Clavispora</taxon>
    </lineage>
</organism>
<feature type="domain" description="Kinesin motor" evidence="10">
    <location>
        <begin position="25"/>
        <end position="346"/>
    </location>
</feature>
<evidence type="ECO:0000256" key="3">
    <source>
        <dbReference type="ARBA" id="ARBA00022840"/>
    </source>
</evidence>
<dbReference type="InterPro" id="IPR036961">
    <property type="entry name" value="Kinesin_motor_dom_sf"/>
</dbReference>
<dbReference type="PRINTS" id="PR00380">
    <property type="entry name" value="KINESINHEAVY"/>
</dbReference>